<evidence type="ECO:0000256" key="1">
    <source>
        <dbReference type="SAM" id="MobiDB-lite"/>
    </source>
</evidence>
<feature type="non-terminal residue" evidence="2">
    <location>
        <position position="117"/>
    </location>
</feature>
<dbReference type="EMBL" id="QQNA01000335">
    <property type="protein sequence ID" value="RDG33710.1"/>
    <property type="molecule type" value="Genomic_DNA"/>
</dbReference>
<feature type="compositionally biased region" description="Low complexity" evidence="1">
    <location>
        <begin position="70"/>
        <end position="81"/>
    </location>
</feature>
<sequence>MDESGRRSRKLRKAGWFVALGCACYAVTVAVALVGGNSDAPWLPIPGLAEKRKADSVEIQPGVTASRSVSASPGAPAAEAPAPDPDSDSGAPAPDDPAATGRYRLAGATGAGGGRVV</sequence>
<evidence type="ECO:0000313" key="2">
    <source>
        <dbReference type="EMBL" id="RDG33710.1"/>
    </source>
</evidence>
<organism evidence="2 3">
    <name type="scientific">Streptomyces corynorhini</name>
    <dbReference type="NCBI Taxonomy" id="2282652"/>
    <lineage>
        <taxon>Bacteria</taxon>
        <taxon>Bacillati</taxon>
        <taxon>Actinomycetota</taxon>
        <taxon>Actinomycetes</taxon>
        <taxon>Kitasatosporales</taxon>
        <taxon>Streptomycetaceae</taxon>
        <taxon>Streptomyces</taxon>
    </lineage>
</organism>
<keyword evidence="3" id="KW-1185">Reference proteome</keyword>
<gene>
    <name evidence="2" type="ORF">DVH02_31125</name>
</gene>
<evidence type="ECO:0000313" key="3">
    <source>
        <dbReference type="Proteomes" id="UP000253741"/>
    </source>
</evidence>
<accession>A0A370AVV3</accession>
<reference evidence="2 3" key="1">
    <citation type="submission" date="2018-07" db="EMBL/GenBank/DDBJ databases">
        <title>Streptomyces species from bats.</title>
        <authorList>
            <person name="Dunlap C."/>
        </authorList>
    </citation>
    <scope>NUCLEOTIDE SEQUENCE [LARGE SCALE GENOMIC DNA]</scope>
    <source>
        <strain evidence="2 3">AC230</strain>
    </source>
</reference>
<dbReference type="PROSITE" id="PS51257">
    <property type="entry name" value="PROKAR_LIPOPROTEIN"/>
    <property type="match status" value="1"/>
</dbReference>
<feature type="region of interest" description="Disordered" evidence="1">
    <location>
        <begin position="53"/>
        <end position="117"/>
    </location>
</feature>
<feature type="compositionally biased region" description="Low complexity" evidence="1">
    <location>
        <begin position="88"/>
        <end position="108"/>
    </location>
</feature>
<dbReference type="AlphaFoldDB" id="A0A370AVV3"/>
<comment type="caution">
    <text evidence="2">The sequence shown here is derived from an EMBL/GenBank/DDBJ whole genome shotgun (WGS) entry which is preliminary data.</text>
</comment>
<proteinExistence type="predicted"/>
<protein>
    <submittedName>
        <fullName evidence="2">Uncharacterized protein</fullName>
    </submittedName>
</protein>
<name>A0A370AVV3_9ACTN</name>
<dbReference type="Proteomes" id="UP000253741">
    <property type="component" value="Unassembled WGS sequence"/>
</dbReference>